<protein>
    <submittedName>
        <fullName evidence="1">Uncharacterized protein</fullName>
    </submittedName>
</protein>
<accession>A0ABS3P305</accession>
<dbReference type="Proteomes" id="UP000677611">
    <property type="component" value="Unassembled WGS sequence"/>
</dbReference>
<dbReference type="RefSeq" id="WP_208018745.1">
    <property type="nucleotide sequence ID" value="NZ_JAGDQJ010000024.1"/>
</dbReference>
<gene>
    <name evidence="1" type="ORF">J4P90_19665</name>
</gene>
<evidence type="ECO:0000313" key="2">
    <source>
        <dbReference type="Proteomes" id="UP000677611"/>
    </source>
</evidence>
<comment type="caution">
    <text evidence="1">The sequence shown here is derived from an EMBL/GenBank/DDBJ whole genome shotgun (WGS) entry which is preliminary data.</text>
</comment>
<sequence>MLKDKMKSILKERKIKSLNDDYGIQECWKKITDALSENESETIQYLQQCDKEDLYWISEVFEDISEILQSPQFITCLRTLDKTFPELDLTHDIDIAESYLVKE</sequence>
<proteinExistence type="predicted"/>
<keyword evidence="2" id="KW-1185">Reference proteome</keyword>
<name>A0ABS3P305_9BACI</name>
<dbReference type="EMBL" id="JAGDQJ010000024">
    <property type="protein sequence ID" value="MBO1627410.1"/>
    <property type="molecule type" value="Genomic_DNA"/>
</dbReference>
<evidence type="ECO:0000313" key="1">
    <source>
        <dbReference type="EMBL" id="MBO1627410.1"/>
    </source>
</evidence>
<organism evidence="1 2">
    <name type="scientific">Bacillus arachidis</name>
    <dbReference type="NCBI Taxonomy" id="2819290"/>
    <lineage>
        <taxon>Bacteria</taxon>
        <taxon>Bacillati</taxon>
        <taxon>Bacillota</taxon>
        <taxon>Bacilli</taxon>
        <taxon>Bacillales</taxon>
        <taxon>Bacillaceae</taxon>
        <taxon>Bacillus</taxon>
    </lineage>
</organism>
<reference evidence="1 2" key="1">
    <citation type="submission" date="2021-03" db="EMBL/GenBank/DDBJ databases">
        <title>Identification of novel Bacillus strains.</title>
        <authorList>
            <person name="Xiao Z."/>
            <person name="Li Y."/>
            <person name="Shen J."/>
        </authorList>
    </citation>
    <scope>NUCLEOTIDE SEQUENCE [LARGE SCALE GENOMIC DNA]</scope>
    <source>
        <strain evidence="1 2">SY8</strain>
    </source>
</reference>